<dbReference type="OrthoDB" id="9775677at2"/>
<evidence type="ECO:0000256" key="3">
    <source>
        <dbReference type="ARBA" id="ARBA00022670"/>
    </source>
</evidence>
<dbReference type="SUPFAM" id="SSF55486">
    <property type="entry name" value="Metalloproteases ('zincins'), catalytic domain"/>
    <property type="match status" value="1"/>
</dbReference>
<dbReference type="GO" id="GO:0016485">
    <property type="term" value="P:protein processing"/>
    <property type="evidence" value="ECO:0007669"/>
    <property type="project" value="TreeGrafter"/>
</dbReference>
<feature type="domain" description="Peptidase M13 C-terminal" evidence="9">
    <location>
        <begin position="474"/>
        <end position="675"/>
    </location>
</feature>
<dbReference type="InterPro" id="IPR018497">
    <property type="entry name" value="Peptidase_M13_C"/>
</dbReference>
<organism evidence="11 12">
    <name type="scientific">Pedobacter kyungheensis</name>
    <dbReference type="NCBI Taxonomy" id="1069985"/>
    <lineage>
        <taxon>Bacteria</taxon>
        <taxon>Pseudomonadati</taxon>
        <taxon>Bacteroidota</taxon>
        <taxon>Sphingobacteriia</taxon>
        <taxon>Sphingobacteriales</taxon>
        <taxon>Sphingobacteriaceae</taxon>
        <taxon>Pedobacter</taxon>
    </lineage>
</organism>
<evidence type="ECO:0000259" key="9">
    <source>
        <dbReference type="Pfam" id="PF01431"/>
    </source>
</evidence>
<evidence type="ECO:0000256" key="7">
    <source>
        <dbReference type="ARBA" id="ARBA00023049"/>
    </source>
</evidence>
<keyword evidence="5" id="KW-0378">Hydrolase</keyword>
<dbReference type="InterPro" id="IPR024079">
    <property type="entry name" value="MetalloPept_cat_dom_sf"/>
</dbReference>
<protein>
    <submittedName>
        <fullName evidence="11">Peptidase M13</fullName>
    </submittedName>
</protein>
<proteinExistence type="inferred from homology"/>
<dbReference type="Proteomes" id="UP000031246">
    <property type="component" value="Unassembled WGS sequence"/>
</dbReference>
<dbReference type="AlphaFoldDB" id="A0A0C1FV09"/>
<keyword evidence="4" id="KW-0479">Metal-binding</keyword>
<accession>A0A0C1FV09</accession>
<keyword evidence="12" id="KW-1185">Reference proteome</keyword>
<dbReference type="PROSITE" id="PS51885">
    <property type="entry name" value="NEPRILYSIN"/>
    <property type="match status" value="1"/>
</dbReference>
<evidence type="ECO:0000256" key="5">
    <source>
        <dbReference type="ARBA" id="ARBA00022801"/>
    </source>
</evidence>
<dbReference type="EMBL" id="JSYN01000027">
    <property type="protein sequence ID" value="KIA91679.1"/>
    <property type="molecule type" value="Genomic_DNA"/>
</dbReference>
<evidence type="ECO:0000256" key="8">
    <source>
        <dbReference type="SAM" id="SignalP"/>
    </source>
</evidence>
<dbReference type="PANTHER" id="PTHR11733">
    <property type="entry name" value="ZINC METALLOPROTEASE FAMILY M13 NEPRILYSIN-RELATED"/>
    <property type="match status" value="1"/>
</dbReference>
<evidence type="ECO:0000256" key="2">
    <source>
        <dbReference type="ARBA" id="ARBA00007357"/>
    </source>
</evidence>
<dbReference type="Pfam" id="PF05649">
    <property type="entry name" value="Peptidase_M13_N"/>
    <property type="match status" value="1"/>
</dbReference>
<evidence type="ECO:0000313" key="11">
    <source>
        <dbReference type="EMBL" id="KIA91679.1"/>
    </source>
</evidence>
<dbReference type="RefSeq" id="WP_039479860.1">
    <property type="nucleotide sequence ID" value="NZ_JSYN01000027.1"/>
</dbReference>
<dbReference type="GO" id="GO:0046872">
    <property type="term" value="F:metal ion binding"/>
    <property type="evidence" value="ECO:0007669"/>
    <property type="project" value="UniProtKB-KW"/>
</dbReference>
<feature type="domain" description="Peptidase M13 N-terminal" evidence="10">
    <location>
        <begin position="42"/>
        <end position="422"/>
    </location>
</feature>
<keyword evidence="3" id="KW-0645">Protease</keyword>
<keyword evidence="8" id="KW-0732">Signal</keyword>
<dbReference type="GO" id="GO:0004222">
    <property type="term" value="F:metalloendopeptidase activity"/>
    <property type="evidence" value="ECO:0007669"/>
    <property type="project" value="InterPro"/>
</dbReference>
<dbReference type="PANTHER" id="PTHR11733:SF167">
    <property type="entry name" value="FI17812P1-RELATED"/>
    <property type="match status" value="1"/>
</dbReference>
<dbReference type="PRINTS" id="PR00786">
    <property type="entry name" value="NEPRILYSIN"/>
</dbReference>
<dbReference type="InterPro" id="IPR042089">
    <property type="entry name" value="Peptidase_M13_dom_2"/>
</dbReference>
<name>A0A0C1FV09_9SPHI</name>
<comment type="caution">
    <text evidence="11">The sequence shown here is derived from an EMBL/GenBank/DDBJ whole genome shotgun (WGS) entry which is preliminary data.</text>
</comment>
<comment type="similarity">
    <text evidence="2">Belongs to the peptidase M13 family.</text>
</comment>
<evidence type="ECO:0000256" key="1">
    <source>
        <dbReference type="ARBA" id="ARBA00001947"/>
    </source>
</evidence>
<dbReference type="InterPro" id="IPR008753">
    <property type="entry name" value="Peptidase_M13_N"/>
</dbReference>
<feature type="chain" id="PRO_5002145308" evidence="8">
    <location>
        <begin position="25"/>
        <end position="678"/>
    </location>
</feature>
<dbReference type="CDD" id="cd08662">
    <property type="entry name" value="M13"/>
    <property type="match status" value="1"/>
</dbReference>
<reference evidence="11 12" key="1">
    <citation type="submission" date="2014-10" db="EMBL/GenBank/DDBJ databases">
        <title>Pedobacter Kyungheensis.</title>
        <authorList>
            <person name="Anderson B.M."/>
            <person name="Newman J.D."/>
        </authorList>
    </citation>
    <scope>NUCLEOTIDE SEQUENCE [LARGE SCALE GENOMIC DNA]</scope>
    <source>
        <strain evidence="11 12">KACC 16221</strain>
    </source>
</reference>
<evidence type="ECO:0000256" key="6">
    <source>
        <dbReference type="ARBA" id="ARBA00022833"/>
    </source>
</evidence>
<dbReference type="Gene3D" id="1.10.1380.10">
    <property type="entry name" value="Neutral endopeptidase , domain2"/>
    <property type="match status" value="1"/>
</dbReference>
<dbReference type="GO" id="GO:0005886">
    <property type="term" value="C:plasma membrane"/>
    <property type="evidence" value="ECO:0007669"/>
    <property type="project" value="TreeGrafter"/>
</dbReference>
<evidence type="ECO:0000256" key="4">
    <source>
        <dbReference type="ARBA" id="ARBA00022723"/>
    </source>
</evidence>
<gene>
    <name evidence="11" type="ORF">OC25_20155</name>
</gene>
<keyword evidence="7" id="KW-0482">Metalloprotease</keyword>
<keyword evidence="6" id="KW-0862">Zinc</keyword>
<feature type="signal peptide" evidence="8">
    <location>
        <begin position="1"/>
        <end position="24"/>
    </location>
</feature>
<dbReference type="Pfam" id="PF01431">
    <property type="entry name" value="Peptidase_M13"/>
    <property type="match status" value="1"/>
</dbReference>
<dbReference type="Gene3D" id="3.40.390.10">
    <property type="entry name" value="Collagenase (Catalytic Domain)"/>
    <property type="match status" value="1"/>
</dbReference>
<dbReference type="InterPro" id="IPR000718">
    <property type="entry name" value="Peptidase_M13"/>
</dbReference>
<evidence type="ECO:0000259" key="10">
    <source>
        <dbReference type="Pfam" id="PF05649"/>
    </source>
</evidence>
<comment type="cofactor">
    <cofactor evidence="1">
        <name>Zn(2+)</name>
        <dbReference type="ChEBI" id="CHEBI:29105"/>
    </cofactor>
</comment>
<evidence type="ECO:0000313" key="12">
    <source>
        <dbReference type="Proteomes" id="UP000031246"/>
    </source>
</evidence>
<sequence>MKYQNLKRYFAALGIVAAGFSANAQTTKKFIDPANMDLSVKPGDDFYQYASGTWIKNNPVPAKETRWGSFNELRDFNINAVKTLVEDAAADKSAPAGSVKRRVGDFYTAAMDSLTIEKLGYTPIKADLAKIQQIKDIKGVLDQVAYMRVNGLAGAMFGVGVSQDRKNVNKYMVNIGQGGTTLPDRDYYLKDDARSVKIRDAYNTYMVTLFTLTGSSAEEAKQKAATVFKIEKQFAEAQMSRLEMRDPYATYNKLTVAELNSKTPDINWSTYLPKFKIKGQDTVLVSSPKFMASLDGMLKSVSVADWKTYLEWNILKGSASSLSSPFVKASFAFTQAQTGQKVQTPRWQRMSSLTDGTIGELLGQLYVAKYFKPEAKERMNQMIVNLRKAFEIRINGLEWMSPETKQKALAKLHAFTPKVGYPEKWKNYDGLVINKDTYFQNLRNASVWGYNEMVNQLGKPVDRKRFGMTPPTVNAYYSPTLNEIVFPAGILQFPFFDPNADDAVNYGGIGAVIGHEMSHGFDDSGSQYDAAGNLKNWWTAEDKAKFDAKTKALGEQFDAYTVLDTVHVIGKLTMGENIGDLGGLNAAYTAFKMTKQGQSNEKIDGFTPDQRFFLAWAQVWRGNILPESAAQLIKTDPHSPGPYRTIGAPVNMDAWYNAFDVKPGDKLYKKPEDRIRMW</sequence>